<dbReference type="CDD" id="cd00570">
    <property type="entry name" value="GST_N_family"/>
    <property type="match status" value="1"/>
</dbReference>
<organism evidence="3 4">
    <name type="scientific">Chamaesiphon minutus (strain ATCC 27169 / PCC 6605)</name>
    <dbReference type="NCBI Taxonomy" id="1173020"/>
    <lineage>
        <taxon>Bacteria</taxon>
        <taxon>Bacillati</taxon>
        <taxon>Cyanobacteriota</taxon>
        <taxon>Cyanophyceae</taxon>
        <taxon>Gomontiellales</taxon>
        <taxon>Chamaesiphonaceae</taxon>
        <taxon>Chamaesiphon</taxon>
    </lineage>
</organism>
<dbReference type="SFLD" id="SFLDG00358">
    <property type="entry name" value="Main_(cytGST)"/>
    <property type="match status" value="1"/>
</dbReference>
<proteinExistence type="predicted"/>
<dbReference type="AlphaFoldDB" id="K9UGB1"/>
<dbReference type="InterPro" id="IPR010987">
    <property type="entry name" value="Glutathione-S-Trfase_C-like"/>
</dbReference>
<feature type="domain" description="GST C-terminal" evidence="2">
    <location>
        <begin position="85"/>
        <end position="217"/>
    </location>
</feature>
<feature type="domain" description="GST N-terminal" evidence="1">
    <location>
        <begin position="1"/>
        <end position="80"/>
    </location>
</feature>
<dbReference type="RefSeq" id="WP_015159399.1">
    <property type="nucleotide sequence ID" value="NC_019697.1"/>
</dbReference>
<dbReference type="PATRIC" id="fig|1173020.3.peg.2456"/>
<reference evidence="3 4" key="1">
    <citation type="submission" date="2012-05" db="EMBL/GenBank/DDBJ databases">
        <title>Finished chromosome of genome of Chamaesiphon sp. PCC 6605.</title>
        <authorList>
            <consortium name="US DOE Joint Genome Institute"/>
            <person name="Gugger M."/>
            <person name="Coursin T."/>
            <person name="Rippka R."/>
            <person name="Tandeau De Marsac N."/>
            <person name="Huntemann M."/>
            <person name="Wei C.-L."/>
            <person name="Han J."/>
            <person name="Detter J.C."/>
            <person name="Han C."/>
            <person name="Tapia R."/>
            <person name="Chen A."/>
            <person name="Kyrpides N."/>
            <person name="Mavromatis K."/>
            <person name="Markowitz V."/>
            <person name="Szeto E."/>
            <person name="Ivanova N."/>
            <person name="Pagani I."/>
            <person name="Pati A."/>
            <person name="Goodwin L."/>
            <person name="Nordberg H.P."/>
            <person name="Cantor M.N."/>
            <person name="Hua S.X."/>
            <person name="Woyke T."/>
            <person name="Kerfeld C.A."/>
        </authorList>
    </citation>
    <scope>NUCLEOTIDE SEQUENCE [LARGE SCALE GENOMIC DNA]</scope>
    <source>
        <strain evidence="4">ATCC 27169 / PCC 6605</strain>
    </source>
</reference>
<dbReference type="Proteomes" id="UP000010366">
    <property type="component" value="Chromosome"/>
</dbReference>
<dbReference type="Pfam" id="PF13417">
    <property type="entry name" value="GST_N_3"/>
    <property type="match status" value="1"/>
</dbReference>
<dbReference type="SUPFAM" id="SSF47616">
    <property type="entry name" value="GST C-terminal domain-like"/>
    <property type="match status" value="1"/>
</dbReference>
<dbReference type="Gene3D" id="3.40.30.10">
    <property type="entry name" value="Glutaredoxin"/>
    <property type="match status" value="1"/>
</dbReference>
<dbReference type="Pfam" id="PF00043">
    <property type="entry name" value="GST_C"/>
    <property type="match status" value="1"/>
</dbReference>
<dbReference type="STRING" id="1173020.Cha6605_2160"/>
<evidence type="ECO:0000259" key="1">
    <source>
        <dbReference type="PROSITE" id="PS50404"/>
    </source>
</evidence>
<gene>
    <name evidence="3" type="ORF">Cha6605_2160</name>
</gene>
<dbReference type="InterPro" id="IPR036249">
    <property type="entry name" value="Thioredoxin-like_sf"/>
</dbReference>
<dbReference type="InterPro" id="IPR004045">
    <property type="entry name" value="Glutathione_S-Trfase_N"/>
</dbReference>
<name>K9UGB1_CHAP6</name>
<dbReference type="SFLD" id="SFLDS00019">
    <property type="entry name" value="Glutathione_Transferase_(cytos"/>
    <property type="match status" value="1"/>
</dbReference>
<dbReference type="EMBL" id="CP003600">
    <property type="protein sequence ID" value="AFY93244.1"/>
    <property type="molecule type" value="Genomic_DNA"/>
</dbReference>
<dbReference type="PANTHER" id="PTHR44051">
    <property type="entry name" value="GLUTATHIONE S-TRANSFERASE-RELATED"/>
    <property type="match status" value="1"/>
</dbReference>
<dbReference type="PROSITE" id="PS50405">
    <property type="entry name" value="GST_CTER"/>
    <property type="match status" value="1"/>
</dbReference>
<dbReference type="PROSITE" id="PS50404">
    <property type="entry name" value="GST_NTER"/>
    <property type="match status" value="1"/>
</dbReference>
<dbReference type="HOGENOM" id="CLU_011226_6_3_3"/>
<dbReference type="Gene3D" id="1.20.1050.10">
    <property type="match status" value="1"/>
</dbReference>
<dbReference type="InterPro" id="IPR040079">
    <property type="entry name" value="Glutathione_S-Trfase"/>
</dbReference>
<dbReference type="KEGG" id="cmp:Cha6605_2160"/>
<evidence type="ECO:0000313" key="3">
    <source>
        <dbReference type="EMBL" id="AFY93244.1"/>
    </source>
</evidence>
<dbReference type="eggNOG" id="COG0625">
    <property type="taxonomic scope" value="Bacteria"/>
</dbReference>
<evidence type="ECO:0000259" key="2">
    <source>
        <dbReference type="PROSITE" id="PS50405"/>
    </source>
</evidence>
<dbReference type="PANTHER" id="PTHR44051:SF8">
    <property type="entry name" value="GLUTATHIONE S-TRANSFERASE GSTA"/>
    <property type="match status" value="1"/>
</dbReference>
<protein>
    <submittedName>
        <fullName evidence="3">Glutathione S-transferase</fullName>
    </submittedName>
</protein>
<evidence type="ECO:0000313" key="4">
    <source>
        <dbReference type="Proteomes" id="UP000010366"/>
    </source>
</evidence>
<sequence>MLKFYYATISANSQRVWITLLEKQIPFEPIIVNLDGEQFQSEFTAINPLQQVPAIVDDGLRIFESLAILDYLEAKYPVPELMPKELDKLAIARMISIISLTELQPAAITLSKQLIGVEIDPTSVEKARQRANAILQFFEDTIAGADSKLFGDRPYFTGNTFTIADIVAGTLVPSVAMFGISLDSYPGLNAWIERLSQRESFRQTAPTPEGVQAALPTIKKILETR</sequence>
<dbReference type="InterPro" id="IPR004046">
    <property type="entry name" value="GST_C"/>
</dbReference>
<dbReference type="InterPro" id="IPR036282">
    <property type="entry name" value="Glutathione-S-Trfase_C_sf"/>
</dbReference>
<keyword evidence="4" id="KW-1185">Reference proteome</keyword>
<dbReference type="GO" id="GO:0016740">
    <property type="term" value="F:transferase activity"/>
    <property type="evidence" value="ECO:0007669"/>
    <property type="project" value="UniProtKB-KW"/>
</dbReference>
<accession>K9UGB1</accession>
<keyword evidence="3" id="KW-0808">Transferase</keyword>
<dbReference type="SUPFAM" id="SSF52833">
    <property type="entry name" value="Thioredoxin-like"/>
    <property type="match status" value="1"/>
</dbReference>
<dbReference type="OrthoDB" id="465590at2"/>